<keyword evidence="24" id="KW-1185">Reference proteome</keyword>
<feature type="domain" description="Protein kinase" evidence="20">
    <location>
        <begin position="53"/>
        <end position="307"/>
    </location>
</feature>
<dbReference type="SUPFAM" id="SSF56112">
    <property type="entry name" value="Protein kinase-like (PK-like)"/>
    <property type="match status" value="1"/>
</dbReference>
<proteinExistence type="inferred from homology"/>
<evidence type="ECO:0000256" key="16">
    <source>
        <dbReference type="ARBA" id="ARBA00047899"/>
    </source>
</evidence>
<dbReference type="InterPro" id="IPR011009">
    <property type="entry name" value="Kinase-like_dom_sf"/>
</dbReference>
<keyword evidence="13 18" id="KW-0067">ATP-binding</keyword>
<evidence type="ECO:0000256" key="1">
    <source>
        <dbReference type="ARBA" id="ARBA00001946"/>
    </source>
</evidence>
<keyword evidence="14" id="KW-0460">Magnesium</keyword>
<dbReference type="InterPro" id="IPR008271">
    <property type="entry name" value="Ser/Thr_kinase_AS"/>
</dbReference>
<reference evidence="23" key="2">
    <citation type="submission" date="2025-09" db="UniProtKB">
        <authorList>
            <consortium name="Ensembl"/>
        </authorList>
    </citation>
    <scope>IDENTIFICATION</scope>
</reference>
<name>A0A672S8V1_SINGR</name>
<evidence type="ECO:0000256" key="13">
    <source>
        <dbReference type="ARBA" id="ARBA00022840"/>
    </source>
</evidence>
<feature type="binding site" evidence="18">
    <location>
        <position position="82"/>
    </location>
    <ligand>
        <name>ATP</name>
        <dbReference type="ChEBI" id="CHEBI:30616"/>
    </ligand>
</feature>
<evidence type="ECO:0000313" key="24">
    <source>
        <dbReference type="Proteomes" id="UP000472262"/>
    </source>
</evidence>
<feature type="compositionally biased region" description="Basic and acidic residues" evidence="19">
    <location>
        <begin position="434"/>
        <end position="447"/>
    </location>
</feature>
<keyword evidence="15" id="KW-0966">Cell projection</keyword>
<sequence>MSSECGHLKYFSDPCIPSLCQTHSDAKGGGRPSVSRSRNVVPTVDENPHIGNYRLLKTIGKGNFAKVKLARHVLTSKEVAVKIIDKTQLNSSSLQKVSLLLHVLICGNLSFSPPVKLFEVIETDNTLYLIMEYASGGEVFDYLVAHGRMKEKEARAKFRQIVSAVQYCHQKCIVHRDLKAENLLLDADMNIKIADFGFSNEFTMGNKLDTFCGSPPYAAPELFQGKKYDGPEVDVWSLGVILYTLVSGSLPFDGQNLKELRERVLRGKYRIPFYMSTDCENLLKKFLILNPTKRGSLEQQIMKDRWMNVGHEDDELKPYFEPQPDYKDPRRTGVCDTSEIIWKYIMLQMGFSQEEIEESLIKQKYNEVMATYLLLDYRNSELDEGVNLSLKPRPGSDLTNSNGPSPPHMVQRSVSSTQKPVRRSTDQGSHSKRPQGENKHGVEDSGRKGSSSSTKVPPSPVISIERKKSSTPSTNSILSTGTSRSRNSPVSERATLGVQNGKDSDPPQRAPGASPSAHNISSAAGTDRTNFPRGVPTRNTFHLGQQRGARDQQGSPYHGAPASPSLSHGNSQQRRPAASGIFSKFTSKFVRRSPYEGEGQEEGIRSMLSSAEKSEKTSVGLEDDNKDSSSSPGGGTPPAAPVSSLKDQAKPRSLRFTWSMKTTSSMEPGEMMKEIRKVLDANSCEYELRELYMLLCMAGNPARDDFVQWEMEVCKLPRLSLNGVRFKRISGTSIAFKNIASKIANELKL</sequence>
<evidence type="ECO:0000256" key="4">
    <source>
        <dbReference type="ARBA" id="ARBA00006234"/>
    </source>
</evidence>
<dbReference type="InterPro" id="IPR015940">
    <property type="entry name" value="UBA"/>
</dbReference>
<feature type="compositionally biased region" description="Polar residues" evidence="19">
    <location>
        <begin position="516"/>
        <end position="529"/>
    </location>
</feature>
<keyword evidence="11 18" id="KW-0547">Nucleotide-binding</keyword>
<dbReference type="PROSITE" id="PS00107">
    <property type="entry name" value="PROTEIN_KINASE_ATP"/>
    <property type="match status" value="1"/>
</dbReference>
<comment type="subcellular location">
    <subcellularLocation>
        <location evidence="2">Cell projection</location>
        <location evidence="2">Dendrite</location>
    </subcellularLocation>
    <subcellularLocation>
        <location evidence="3">Cytoplasm</location>
    </subcellularLocation>
</comment>
<reference evidence="23" key="1">
    <citation type="submission" date="2025-08" db="UniProtKB">
        <authorList>
            <consortium name="Ensembl"/>
        </authorList>
    </citation>
    <scope>IDENTIFICATION</scope>
</reference>
<evidence type="ECO:0000256" key="7">
    <source>
        <dbReference type="ARBA" id="ARBA00022527"/>
    </source>
</evidence>
<gene>
    <name evidence="23" type="primary">LOC107588181</name>
</gene>
<evidence type="ECO:0000259" key="20">
    <source>
        <dbReference type="PROSITE" id="PS50011"/>
    </source>
</evidence>
<feature type="region of interest" description="Disordered" evidence="19">
    <location>
        <begin position="609"/>
        <end position="649"/>
    </location>
</feature>
<feature type="region of interest" description="Disordered" evidence="19">
    <location>
        <begin position="25"/>
        <end position="45"/>
    </location>
</feature>
<evidence type="ECO:0000259" key="22">
    <source>
        <dbReference type="PROSITE" id="PS50032"/>
    </source>
</evidence>
<dbReference type="InterPro" id="IPR001772">
    <property type="entry name" value="KA1_dom"/>
</dbReference>
<dbReference type="GO" id="GO:0035556">
    <property type="term" value="P:intracellular signal transduction"/>
    <property type="evidence" value="ECO:0007669"/>
    <property type="project" value="TreeGrafter"/>
</dbReference>
<dbReference type="InterPro" id="IPR049508">
    <property type="entry name" value="MARK1-4_cat"/>
</dbReference>
<evidence type="ECO:0000256" key="17">
    <source>
        <dbReference type="ARBA" id="ARBA00048679"/>
    </source>
</evidence>
<evidence type="ECO:0000256" key="14">
    <source>
        <dbReference type="ARBA" id="ARBA00022842"/>
    </source>
</evidence>
<dbReference type="PANTHER" id="PTHR24346">
    <property type="entry name" value="MAP/MICROTUBULE AFFINITY-REGULATING KINASE"/>
    <property type="match status" value="1"/>
</dbReference>
<dbReference type="InterPro" id="IPR000719">
    <property type="entry name" value="Prot_kinase_dom"/>
</dbReference>
<evidence type="ECO:0000256" key="6">
    <source>
        <dbReference type="ARBA" id="ARBA00022490"/>
    </source>
</evidence>
<evidence type="ECO:0000256" key="3">
    <source>
        <dbReference type="ARBA" id="ARBA00004496"/>
    </source>
</evidence>
<dbReference type="EC" id="2.7.11.1" evidence="5"/>
<keyword evidence="9" id="KW-0808">Transferase</keyword>
<dbReference type="SMART" id="SM00220">
    <property type="entry name" value="S_TKc"/>
    <property type="match status" value="1"/>
</dbReference>
<dbReference type="FunFam" id="3.30.200.20:FF:000003">
    <property type="entry name" value="Non-specific serine/threonine protein kinase"/>
    <property type="match status" value="1"/>
</dbReference>
<dbReference type="GO" id="GO:0050321">
    <property type="term" value="F:tau-protein kinase activity"/>
    <property type="evidence" value="ECO:0007669"/>
    <property type="project" value="TreeGrafter"/>
</dbReference>
<dbReference type="GO" id="GO:0030425">
    <property type="term" value="C:dendrite"/>
    <property type="evidence" value="ECO:0007669"/>
    <property type="project" value="UniProtKB-SubCell"/>
</dbReference>
<evidence type="ECO:0000259" key="21">
    <source>
        <dbReference type="PROSITE" id="PS50030"/>
    </source>
</evidence>
<dbReference type="PROSITE" id="PS00108">
    <property type="entry name" value="PROTEIN_KINASE_ST"/>
    <property type="match status" value="1"/>
</dbReference>
<protein>
    <recommendedName>
        <fullName evidence="5">non-specific serine/threonine protein kinase</fullName>
        <ecNumber evidence="5">2.7.11.1</ecNumber>
    </recommendedName>
</protein>
<comment type="catalytic activity">
    <reaction evidence="17">
        <text>L-seryl-[protein] + ATP = O-phospho-L-seryl-[protein] + ADP + H(+)</text>
        <dbReference type="Rhea" id="RHEA:17989"/>
        <dbReference type="Rhea" id="RHEA-COMP:9863"/>
        <dbReference type="Rhea" id="RHEA-COMP:11604"/>
        <dbReference type="ChEBI" id="CHEBI:15378"/>
        <dbReference type="ChEBI" id="CHEBI:29999"/>
        <dbReference type="ChEBI" id="CHEBI:30616"/>
        <dbReference type="ChEBI" id="CHEBI:83421"/>
        <dbReference type="ChEBI" id="CHEBI:456216"/>
        <dbReference type="EC" id="2.7.11.1"/>
    </reaction>
</comment>
<dbReference type="Pfam" id="PF00627">
    <property type="entry name" value="UBA"/>
    <property type="match status" value="1"/>
</dbReference>
<dbReference type="Gene3D" id="1.10.510.10">
    <property type="entry name" value="Transferase(Phosphotransferase) domain 1"/>
    <property type="match status" value="1"/>
</dbReference>
<dbReference type="FunFam" id="1.10.8.10:FF:000005">
    <property type="entry name" value="Non-specific serine/threonine protein kinase"/>
    <property type="match status" value="1"/>
</dbReference>
<dbReference type="AlphaFoldDB" id="A0A672S8V1"/>
<dbReference type="FunFam" id="3.30.310.80:FF:000001">
    <property type="entry name" value="Non-specific serine/threonine protein kinase"/>
    <property type="match status" value="1"/>
</dbReference>
<dbReference type="PROSITE" id="PS50032">
    <property type="entry name" value="KA1"/>
    <property type="match status" value="1"/>
</dbReference>
<accession>A0A672S8V1</accession>
<keyword evidence="7" id="KW-0723">Serine/threonine-protein kinase</keyword>
<dbReference type="Pfam" id="PF00069">
    <property type="entry name" value="Pkinase"/>
    <property type="match status" value="1"/>
</dbReference>
<dbReference type="PANTHER" id="PTHR24346:SF56">
    <property type="entry name" value="SERINE_THREONINE-PROTEIN KINASE MARK2"/>
    <property type="match status" value="1"/>
</dbReference>
<dbReference type="GO" id="GO:0046872">
    <property type="term" value="F:metal ion binding"/>
    <property type="evidence" value="ECO:0007669"/>
    <property type="project" value="UniProtKB-KW"/>
</dbReference>
<evidence type="ECO:0000256" key="12">
    <source>
        <dbReference type="ARBA" id="ARBA00022777"/>
    </source>
</evidence>
<keyword evidence="12" id="KW-0418">Kinase</keyword>
<keyword evidence="8" id="KW-0597">Phosphoprotein</keyword>
<keyword evidence="10" id="KW-0479">Metal-binding</keyword>
<dbReference type="PROSITE" id="PS50030">
    <property type="entry name" value="UBA"/>
    <property type="match status" value="1"/>
</dbReference>
<dbReference type="Proteomes" id="UP000472262">
    <property type="component" value="Unassembled WGS sequence"/>
</dbReference>
<dbReference type="CDD" id="cd14072">
    <property type="entry name" value="STKc_MARK"/>
    <property type="match status" value="1"/>
</dbReference>
<dbReference type="Gene3D" id="3.30.310.80">
    <property type="entry name" value="Kinase associated domain 1, KA1"/>
    <property type="match status" value="1"/>
</dbReference>
<dbReference type="GO" id="GO:0000226">
    <property type="term" value="P:microtubule cytoskeleton organization"/>
    <property type="evidence" value="ECO:0007669"/>
    <property type="project" value="TreeGrafter"/>
</dbReference>
<feature type="region of interest" description="Disordered" evidence="19">
    <location>
        <begin position="386"/>
        <end position="583"/>
    </location>
</feature>
<evidence type="ECO:0000256" key="11">
    <source>
        <dbReference type="ARBA" id="ARBA00022741"/>
    </source>
</evidence>
<evidence type="ECO:0000256" key="8">
    <source>
        <dbReference type="ARBA" id="ARBA00022553"/>
    </source>
</evidence>
<keyword evidence="6" id="KW-0963">Cytoplasm</keyword>
<dbReference type="Gene3D" id="3.30.200.20">
    <property type="entry name" value="Phosphorylase Kinase, domain 1"/>
    <property type="match status" value="1"/>
</dbReference>
<dbReference type="SUPFAM" id="SSF103243">
    <property type="entry name" value="KA1-like"/>
    <property type="match status" value="1"/>
</dbReference>
<feature type="domain" description="UBA" evidence="21">
    <location>
        <begin position="346"/>
        <end position="376"/>
    </location>
</feature>
<dbReference type="PROSITE" id="PS50011">
    <property type="entry name" value="PROTEIN_KINASE_DOM"/>
    <property type="match status" value="1"/>
</dbReference>
<dbReference type="GO" id="GO:0005737">
    <property type="term" value="C:cytoplasm"/>
    <property type="evidence" value="ECO:0007669"/>
    <property type="project" value="UniProtKB-SubCell"/>
</dbReference>
<evidence type="ECO:0000256" key="2">
    <source>
        <dbReference type="ARBA" id="ARBA00004279"/>
    </source>
</evidence>
<comment type="cofactor">
    <cofactor evidence="1">
        <name>Mg(2+)</name>
        <dbReference type="ChEBI" id="CHEBI:18420"/>
    </cofactor>
</comment>
<comment type="catalytic activity">
    <reaction evidence="16">
        <text>L-threonyl-[protein] + ATP = O-phospho-L-threonyl-[protein] + ADP + H(+)</text>
        <dbReference type="Rhea" id="RHEA:46608"/>
        <dbReference type="Rhea" id="RHEA-COMP:11060"/>
        <dbReference type="Rhea" id="RHEA-COMP:11605"/>
        <dbReference type="ChEBI" id="CHEBI:15378"/>
        <dbReference type="ChEBI" id="CHEBI:30013"/>
        <dbReference type="ChEBI" id="CHEBI:30616"/>
        <dbReference type="ChEBI" id="CHEBI:61977"/>
        <dbReference type="ChEBI" id="CHEBI:456216"/>
        <dbReference type="EC" id="2.7.11.1"/>
    </reaction>
</comment>
<feature type="compositionally biased region" description="Polar residues" evidence="19">
    <location>
        <begin position="470"/>
        <end position="490"/>
    </location>
</feature>
<dbReference type="FunFam" id="1.10.510.10:FF:000156">
    <property type="entry name" value="Serine/threonine-protein kinase SIK3 homolog"/>
    <property type="match status" value="1"/>
</dbReference>
<dbReference type="Gene3D" id="1.10.8.10">
    <property type="entry name" value="DNA helicase RuvA subunit, C-terminal domain"/>
    <property type="match status" value="1"/>
</dbReference>
<evidence type="ECO:0000256" key="15">
    <source>
        <dbReference type="ARBA" id="ARBA00023273"/>
    </source>
</evidence>
<evidence type="ECO:0000256" key="18">
    <source>
        <dbReference type="PROSITE-ProRule" id="PRU10141"/>
    </source>
</evidence>
<dbReference type="Ensembl" id="ENSSGRT00000104405.1">
    <property type="protein sequence ID" value="ENSSGRP00000098134.1"/>
    <property type="gene ID" value="ENSSGRG00000048799.1"/>
</dbReference>
<evidence type="ECO:0000256" key="10">
    <source>
        <dbReference type="ARBA" id="ARBA00022723"/>
    </source>
</evidence>
<dbReference type="InterPro" id="IPR028375">
    <property type="entry name" value="KA1/Ssp2_C"/>
</dbReference>
<evidence type="ECO:0000256" key="9">
    <source>
        <dbReference type="ARBA" id="ARBA00022679"/>
    </source>
</evidence>
<dbReference type="SMART" id="SM00165">
    <property type="entry name" value="UBA"/>
    <property type="match status" value="1"/>
</dbReference>
<comment type="similarity">
    <text evidence="4">Belongs to the protein kinase superfamily. CAMK Ser/Thr protein kinase family. SNF1 subfamily.</text>
</comment>
<organism evidence="23 24">
    <name type="scientific">Sinocyclocheilus grahami</name>
    <name type="common">Dianchi golden-line fish</name>
    <name type="synonym">Barbus grahami</name>
    <dbReference type="NCBI Taxonomy" id="75366"/>
    <lineage>
        <taxon>Eukaryota</taxon>
        <taxon>Metazoa</taxon>
        <taxon>Chordata</taxon>
        <taxon>Craniata</taxon>
        <taxon>Vertebrata</taxon>
        <taxon>Euteleostomi</taxon>
        <taxon>Actinopterygii</taxon>
        <taxon>Neopterygii</taxon>
        <taxon>Teleostei</taxon>
        <taxon>Ostariophysi</taxon>
        <taxon>Cypriniformes</taxon>
        <taxon>Cyprinidae</taxon>
        <taxon>Cyprininae</taxon>
        <taxon>Sinocyclocheilus</taxon>
    </lineage>
</organism>
<dbReference type="Pfam" id="PF02149">
    <property type="entry name" value="KA1"/>
    <property type="match status" value="1"/>
</dbReference>
<feature type="domain" description="KA1" evidence="22">
    <location>
        <begin position="700"/>
        <end position="749"/>
    </location>
</feature>
<evidence type="ECO:0000256" key="19">
    <source>
        <dbReference type="SAM" id="MobiDB-lite"/>
    </source>
</evidence>
<feature type="compositionally biased region" description="Polar residues" evidence="19">
    <location>
        <begin position="564"/>
        <end position="574"/>
    </location>
</feature>
<evidence type="ECO:0000256" key="5">
    <source>
        <dbReference type="ARBA" id="ARBA00012513"/>
    </source>
</evidence>
<evidence type="ECO:0000313" key="23">
    <source>
        <dbReference type="Ensembl" id="ENSSGRP00000098134.1"/>
    </source>
</evidence>
<dbReference type="GO" id="GO:0005524">
    <property type="term" value="F:ATP binding"/>
    <property type="evidence" value="ECO:0007669"/>
    <property type="project" value="UniProtKB-UniRule"/>
</dbReference>
<dbReference type="InterPro" id="IPR017441">
    <property type="entry name" value="Protein_kinase_ATP_BS"/>
</dbReference>